<evidence type="ECO:0000259" key="13">
    <source>
        <dbReference type="Pfam" id="PF18075"/>
    </source>
</evidence>
<evidence type="ECO:0000256" key="8">
    <source>
        <dbReference type="ARBA" id="ARBA00023136"/>
    </source>
</evidence>
<dbReference type="GO" id="GO:0005886">
    <property type="term" value="C:plasma membrane"/>
    <property type="evidence" value="ECO:0007669"/>
    <property type="project" value="UniProtKB-SubCell"/>
</dbReference>
<dbReference type="InterPro" id="IPR040690">
    <property type="entry name" value="FtsX_ECD"/>
</dbReference>
<feature type="transmembrane region" description="Helical" evidence="11">
    <location>
        <begin position="227"/>
        <end position="251"/>
    </location>
</feature>
<dbReference type="Proteomes" id="UP000031561">
    <property type="component" value="Unassembled WGS sequence"/>
</dbReference>
<dbReference type="Pfam" id="PF18075">
    <property type="entry name" value="FtsX_ECD"/>
    <property type="match status" value="1"/>
</dbReference>
<comment type="subcellular location">
    <subcellularLocation>
        <location evidence="1">Cell membrane</location>
        <topology evidence="1">Multi-pass membrane protein</topology>
    </subcellularLocation>
</comment>
<dbReference type="PANTHER" id="PTHR47755:SF1">
    <property type="entry name" value="CELL DIVISION PROTEIN FTSX"/>
    <property type="match status" value="1"/>
</dbReference>
<reference evidence="14 15" key="1">
    <citation type="journal article" date="2015" name="Genome Announc.">
        <title>Draft Genome Sequence of Filamentous Marine Cyanobacterium Lyngbya confervoides Strain BDU141951.</title>
        <authorList>
            <person name="Chandrababunaidu M.M."/>
            <person name="Sen D."/>
            <person name="Tripathy S."/>
        </authorList>
    </citation>
    <scope>NUCLEOTIDE SEQUENCE [LARGE SCALE GENOMIC DNA]</scope>
    <source>
        <strain evidence="14 15">BDU141951</strain>
    </source>
</reference>
<dbReference type="PIRSF" id="PIRSF003097">
    <property type="entry name" value="FtsX"/>
    <property type="match status" value="1"/>
</dbReference>
<dbReference type="AlphaFoldDB" id="A0ABD4T3C2"/>
<keyword evidence="5 10" id="KW-0132">Cell division</keyword>
<evidence type="ECO:0000256" key="11">
    <source>
        <dbReference type="SAM" id="Phobius"/>
    </source>
</evidence>
<keyword evidence="15" id="KW-1185">Reference proteome</keyword>
<evidence type="ECO:0000313" key="15">
    <source>
        <dbReference type="Proteomes" id="UP000031561"/>
    </source>
</evidence>
<evidence type="ECO:0000256" key="3">
    <source>
        <dbReference type="ARBA" id="ARBA00021907"/>
    </source>
</evidence>
<keyword evidence="9 10" id="KW-0131">Cell cycle</keyword>
<evidence type="ECO:0000256" key="1">
    <source>
        <dbReference type="ARBA" id="ARBA00004651"/>
    </source>
</evidence>
<accession>A0ABD4T3C2</accession>
<dbReference type="InterPro" id="IPR003838">
    <property type="entry name" value="ABC3_permease_C"/>
</dbReference>
<comment type="similarity">
    <text evidence="2 10">Belongs to the ABC-4 integral membrane protein family. FtsX subfamily.</text>
</comment>
<feature type="transmembrane region" description="Helical" evidence="11">
    <location>
        <begin position="183"/>
        <end position="207"/>
    </location>
</feature>
<sequence length="311" mass="33722">MRSARLAPPDTLQTWMTKLRYLSQETWRSLRRGGWMNWAAISTVTVLLFLFGLSLQTSWQVNGLLGQMGSQLEISVFMKPDMAGSRLQAKILQFPEIAAVQVVSKDEAWKDLLADMGTTDIAGATAGLGGNPLVDELKVRATSPGEVAGLVKKLASFSEVDEVTYLDEALAHLSQISRGFSRVSVILVGLLTLTAIAVINTTIRLIVVARQQEIEVMQLVGATTNWIYLPFLLQGITFGLIGAAMSGLLMAGSRSVVQRALANQPNFLQTLSDGLSLTPAQALLLPLVMLTFGSLIGFLGSLFAVRRFVLR</sequence>
<dbReference type="PANTHER" id="PTHR47755">
    <property type="entry name" value="CELL DIVISION PROTEIN FTSX"/>
    <property type="match status" value="1"/>
</dbReference>
<evidence type="ECO:0000256" key="9">
    <source>
        <dbReference type="ARBA" id="ARBA00023306"/>
    </source>
</evidence>
<evidence type="ECO:0000256" key="7">
    <source>
        <dbReference type="ARBA" id="ARBA00022989"/>
    </source>
</evidence>
<organism evidence="14 15">
    <name type="scientific">Lyngbya confervoides BDU141951</name>
    <dbReference type="NCBI Taxonomy" id="1574623"/>
    <lineage>
        <taxon>Bacteria</taxon>
        <taxon>Bacillati</taxon>
        <taxon>Cyanobacteriota</taxon>
        <taxon>Cyanophyceae</taxon>
        <taxon>Oscillatoriophycideae</taxon>
        <taxon>Oscillatoriales</taxon>
        <taxon>Microcoleaceae</taxon>
        <taxon>Lyngbya</taxon>
    </lineage>
</organism>
<feature type="transmembrane region" description="Helical" evidence="11">
    <location>
        <begin position="282"/>
        <end position="305"/>
    </location>
</feature>
<evidence type="ECO:0000256" key="10">
    <source>
        <dbReference type="PIRNR" id="PIRNR003097"/>
    </source>
</evidence>
<dbReference type="EMBL" id="JTHE03000056">
    <property type="protein sequence ID" value="MCM1983131.1"/>
    <property type="molecule type" value="Genomic_DNA"/>
</dbReference>
<keyword evidence="6 11" id="KW-0812">Transmembrane</keyword>
<evidence type="ECO:0000256" key="4">
    <source>
        <dbReference type="ARBA" id="ARBA00022475"/>
    </source>
</evidence>
<dbReference type="Pfam" id="PF02687">
    <property type="entry name" value="FtsX"/>
    <property type="match status" value="1"/>
</dbReference>
<keyword evidence="4 10" id="KW-1003">Cell membrane</keyword>
<evidence type="ECO:0000256" key="2">
    <source>
        <dbReference type="ARBA" id="ARBA00007379"/>
    </source>
</evidence>
<gene>
    <name evidence="14" type="ORF">QQ91_0009875</name>
</gene>
<protein>
    <recommendedName>
        <fullName evidence="3 10">Cell division protein FtsX</fullName>
    </recommendedName>
</protein>
<keyword evidence="7 11" id="KW-1133">Transmembrane helix</keyword>
<comment type="caution">
    <text evidence="14">The sequence shown here is derived from an EMBL/GenBank/DDBJ whole genome shotgun (WGS) entry which is preliminary data.</text>
</comment>
<feature type="domain" description="FtsX extracellular" evidence="13">
    <location>
        <begin position="72"/>
        <end position="163"/>
    </location>
</feature>
<evidence type="ECO:0000256" key="5">
    <source>
        <dbReference type="ARBA" id="ARBA00022618"/>
    </source>
</evidence>
<evidence type="ECO:0000259" key="12">
    <source>
        <dbReference type="Pfam" id="PF02687"/>
    </source>
</evidence>
<dbReference type="GO" id="GO:0051301">
    <property type="term" value="P:cell division"/>
    <property type="evidence" value="ECO:0007669"/>
    <property type="project" value="UniProtKB-KW"/>
</dbReference>
<evidence type="ECO:0000256" key="6">
    <source>
        <dbReference type="ARBA" id="ARBA00022692"/>
    </source>
</evidence>
<feature type="domain" description="ABC3 transporter permease C-terminal" evidence="12">
    <location>
        <begin position="186"/>
        <end position="306"/>
    </location>
</feature>
<evidence type="ECO:0000313" key="14">
    <source>
        <dbReference type="EMBL" id="MCM1983131.1"/>
    </source>
</evidence>
<name>A0ABD4T3C2_9CYAN</name>
<feature type="transmembrane region" description="Helical" evidence="11">
    <location>
        <begin position="35"/>
        <end position="55"/>
    </location>
</feature>
<dbReference type="RefSeq" id="WP_201277410.1">
    <property type="nucleotide sequence ID" value="NZ_JTHE03000056.1"/>
</dbReference>
<dbReference type="Gene3D" id="3.30.70.3040">
    <property type="match status" value="1"/>
</dbReference>
<dbReference type="InterPro" id="IPR004513">
    <property type="entry name" value="FtsX"/>
</dbReference>
<proteinExistence type="inferred from homology"/>
<keyword evidence="8 10" id="KW-0472">Membrane</keyword>